<dbReference type="STRING" id="336983.ENSCANP00000036669"/>
<name>A0A2K5K6F6_COLAP</name>
<proteinExistence type="predicted"/>
<feature type="region of interest" description="Disordered" evidence="1">
    <location>
        <begin position="81"/>
        <end position="113"/>
    </location>
</feature>
<reference evidence="2" key="2">
    <citation type="submission" date="2025-09" db="UniProtKB">
        <authorList>
            <consortium name="Ensembl"/>
        </authorList>
    </citation>
    <scope>IDENTIFICATION</scope>
</reference>
<evidence type="ECO:0000256" key="1">
    <source>
        <dbReference type="SAM" id="MobiDB-lite"/>
    </source>
</evidence>
<sequence>IATNFLVHEKIWLDKFKYEDAERKFYEQMNGPVASASRQNHSELVLRIASLEVEKQSLRGVVQELQRAISKLEARLNVLEETEELARPRSTAPQTQHMSPMHQVELSPPPSRG</sequence>
<evidence type="ECO:0000313" key="3">
    <source>
        <dbReference type="Proteomes" id="UP000233080"/>
    </source>
</evidence>
<protein>
    <submittedName>
        <fullName evidence="2">Uncharacterized protein</fullName>
    </submittedName>
</protein>
<dbReference type="Proteomes" id="UP000233080">
    <property type="component" value="Unassembled WGS sequence"/>
</dbReference>
<dbReference type="AlphaFoldDB" id="A0A2K5K6F6"/>
<keyword evidence="3" id="KW-1185">Reference proteome</keyword>
<accession>A0A2K5K6F6</accession>
<dbReference type="OMA" id="PNGEHSE"/>
<dbReference type="Ensembl" id="ENSCANT00000059918.1">
    <property type="protein sequence ID" value="ENSCANP00000036669.1"/>
    <property type="gene ID" value="ENSCANG00000042020.1"/>
</dbReference>
<organism evidence="2 3">
    <name type="scientific">Colobus angolensis palliatus</name>
    <name type="common">Peters' Angolan colobus</name>
    <dbReference type="NCBI Taxonomy" id="336983"/>
    <lineage>
        <taxon>Eukaryota</taxon>
        <taxon>Metazoa</taxon>
        <taxon>Chordata</taxon>
        <taxon>Craniata</taxon>
        <taxon>Vertebrata</taxon>
        <taxon>Euteleostomi</taxon>
        <taxon>Mammalia</taxon>
        <taxon>Eutheria</taxon>
        <taxon>Euarchontoglires</taxon>
        <taxon>Primates</taxon>
        <taxon>Haplorrhini</taxon>
        <taxon>Catarrhini</taxon>
        <taxon>Cercopithecidae</taxon>
        <taxon>Colobinae</taxon>
        <taxon>Colobus</taxon>
    </lineage>
</organism>
<evidence type="ECO:0000313" key="2">
    <source>
        <dbReference type="Ensembl" id="ENSCANP00000036669.1"/>
    </source>
</evidence>
<reference evidence="2" key="1">
    <citation type="submission" date="2025-08" db="UniProtKB">
        <authorList>
            <consortium name="Ensembl"/>
        </authorList>
    </citation>
    <scope>IDENTIFICATION</scope>
</reference>